<dbReference type="Proteomes" id="UP000825729">
    <property type="component" value="Unassembled WGS sequence"/>
</dbReference>
<keyword evidence="2" id="KW-1185">Reference proteome</keyword>
<gene>
    <name evidence="1" type="ORF">H6P81_005147</name>
</gene>
<accession>A0AAV7ETT2</accession>
<protein>
    <submittedName>
        <fullName evidence="1">Uncharacterized protein</fullName>
    </submittedName>
</protein>
<organism evidence="1 2">
    <name type="scientific">Aristolochia fimbriata</name>
    <name type="common">White veined hardy Dutchman's pipe vine</name>
    <dbReference type="NCBI Taxonomy" id="158543"/>
    <lineage>
        <taxon>Eukaryota</taxon>
        <taxon>Viridiplantae</taxon>
        <taxon>Streptophyta</taxon>
        <taxon>Embryophyta</taxon>
        <taxon>Tracheophyta</taxon>
        <taxon>Spermatophyta</taxon>
        <taxon>Magnoliopsida</taxon>
        <taxon>Magnoliidae</taxon>
        <taxon>Piperales</taxon>
        <taxon>Aristolochiaceae</taxon>
        <taxon>Aristolochia</taxon>
    </lineage>
</organism>
<proteinExistence type="predicted"/>
<reference evidence="1 2" key="1">
    <citation type="submission" date="2021-07" db="EMBL/GenBank/DDBJ databases">
        <title>The Aristolochia fimbriata genome: insights into angiosperm evolution, floral development and chemical biosynthesis.</title>
        <authorList>
            <person name="Jiao Y."/>
        </authorList>
    </citation>
    <scope>NUCLEOTIDE SEQUENCE [LARGE SCALE GENOMIC DNA]</scope>
    <source>
        <strain evidence="1">IBCAS-2021</strain>
        <tissue evidence="1">Leaf</tissue>
    </source>
</reference>
<comment type="caution">
    <text evidence="1">The sequence shown here is derived from an EMBL/GenBank/DDBJ whole genome shotgun (WGS) entry which is preliminary data.</text>
</comment>
<sequence>MERRYHCVNFLGRSKLTEGVTQFEGEKEEKKKKEDVEELIHQSTRPDFKSFIKAFYPLLQLKCGRCCNYTVSAKWDHTHPLDLPPIIKGEYDLIIRGDKNFYKYLDIQVRISKRLTLGDQQEVWKSF</sequence>
<evidence type="ECO:0000313" key="1">
    <source>
        <dbReference type="EMBL" id="KAG9452243.1"/>
    </source>
</evidence>
<dbReference type="EMBL" id="JAINDJ010000003">
    <property type="protein sequence ID" value="KAG9452243.1"/>
    <property type="molecule type" value="Genomic_DNA"/>
</dbReference>
<dbReference type="AlphaFoldDB" id="A0AAV7ETT2"/>
<evidence type="ECO:0000313" key="2">
    <source>
        <dbReference type="Proteomes" id="UP000825729"/>
    </source>
</evidence>
<name>A0AAV7ETT2_ARIFI</name>